<organism evidence="2">
    <name type="scientific">Planktothrix agardhii</name>
    <name type="common">Oscillatoria agardhii</name>
    <dbReference type="NCBI Taxonomy" id="1160"/>
    <lineage>
        <taxon>Bacteria</taxon>
        <taxon>Bacillati</taxon>
        <taxon>Cyanobacteriota</taxon>
        <taxon>Cyanophyceae</taxon>
        <taxon>Oscillatoriophycideae</taxon>
        <taxon>Oscillatoriales</taxon>
        <taxon>Microcoleaceae</taxon>
        <taxon>Planktothrix</taxon>
    </lineage>
</organism>
<proteinExistence type="inferred from homology"/>
<evidence type="ECO:0000256" key="1">
    <source>
        <dbReference type="ARBA" id="ARBA00006484"/>
    </source>
</evidence>
<dbReference type="GO" id="GO:0016616">
    <property type="term" value="F:oxidoreductase activity, acting on the CH-OH group of donors, NAD or NADP as acceptor"/>
    <property type="evidence" value="ECO:0007669"/>
    <property type="project" value="TreeGrafter"/>
</dbReference>
<comment type="similarity">
    <text evidence="1">Belongs to the short-chain dehydrogenases/reductases (SDR) family.</text>
</comment>
<sequence>MGKLVVLITGVLGGIGRATAELFQKNGWYVIGVDLGEVTTPLTEVDLLIRADVSDALAWGNIAHQLSGKVENIVAMVNNAAIQVCKPLVETTPEEWDRVMAVNVRSVYLGVRQLYPLMKSQGGAIVNVSSVHEIATCRLSTE</sequence>
<dbReference type="AlphaFoldDB" id="A0A1J1JJI6"/>
<name>A0A1J1JJI6_PLAAG</name>
<gene>
    <name evidence="2" type="ORF">PLAM_2438</name>
</gene>
<dbReference type="EMBL" id="LO018304">
    <property type="protein sequence ID" value="CUM60404.1"/>
    <property type="molecule type" value="Genomic_DNA"/>
</dbReference>
<accession>A0A1J1JJI6</accession>
<protein>
    <submittedName>
        <fullName evidence="2">Short-chain alcohol dehydrogenase family protein</fullName>
    </submittedName>
</protein>
<dbReference type="InterPro" id="IPR036291">
    <property type="entry name" value="NAD(P)-bd_dom_sf"/>
</dbReference>
<dbReference type="InterPro" id="IPR002347">
    <property type="entry name" value="SDR_fam"/>
</dbReference>
<dbReference type="CDD" id="cd05233">
    <property type="entry name" value="SDR_c"/>
    <property type="match status" value="1"/>
</dbReference>
<dbReference type="SUPFAM" id="SSF51735">
    <property type="entry name" value="NAD(P)-binding Rossmann-fold domains"/>
    <property type="match status" value="1"/>
</dbReference>
<dbReference type="Gene3D" id="3.40.50.720">
    <property type="entry name" value="NAD(P)-binding Rossmann-like Domain"/>
    <property type="match status" value="1"/>
</dbReference>
<dbReference type="Pfam" id="PF00106">
    <property type="entry name" value="adh_short"/>
    <property type="match status" value="1"/>
</dbReference>
<dbReference type="PRINTS" id="PR00081">
    <property type="entry name" value="GDHRDH"/>
</dbReference>
<reference evidence="2" key="1">
    <citation type="submission" date="2015-09" db="EMBL/GenBank/DDBJ databases">
        <authorList>
            <person name="Jackson K.R."/>
            <person name="Lunt B.L."/>
            <person name="Fisher J.N.B."/>
            <person name="Gardner A.V."/>
            <person name="Bailey M.E."/>
            <person name="Deus L.M."/>
            <person name="Earl A.S."/>
            <person name="Gibby P.D."/>
            <person name="Hartmann K.A."/>
            <person name="Liu J.E."/>
            <person name="Manci A.M."/>
            <person name="Nielsen D.A."/>
            <person name="Solomon M.B."/>
            <person name="Breakwell D.P."/>
            <person name="Burnett S.H."/>
            <person name="Grose J.H."/>
        </authorList>
    </citation>
    <scope>NUCLEOTIDE SEQUENCE</scope>
    <source>
        <strain evidence="2">7805</strain>
    </source>
</reference>
<dbReference type="PANTHER" id="PTHR42760">
    <property type="entry name" value="SHORT-CHAIN DEHYDROGENASES/REDUCTASES FAMILY MEMBER"/>
    <property type="match status" value="1"/>
</dbReference>
<evidence type="ECO:0000313" key="2">
    <source>
        <dbReference type="EMBL" id="CUM60404.1"/>
    </source>
</evidence>
<dbReference type="RefSeq" id="WP_081694468.1">
    <property type="nucleotide sequence ID" value="NZ_LR882950.1"/>
</dbReference>